<accession>A0A7G5MPE3</accession>
<dbReference type="EMBL" id="CP039126">
    <property type="protein sequence ID" value="QMW76486.1"/>
    <property type="molecule type" value="Genomic_DNA"/>
</dbReference>
<dbReference type="Pfam" id="PF10987">
    <property type="entry name" value="DUF2806"/>
    <property type="match status" value="1"/>
</dbReference>
<evidence type="ECO:0000313" key="1">
    <source>
        <dbReference type="EMBL" id="QMW76486.1"/>
    </source>
</evidence>
<dbReference type="InterPro" id="IPR021254">
    <property type="entry name" value="DUF2806"/>
</dbReference>
<name>A0A7G5MPE3_9FIRM</name>
<evidence type="ECO:0000313" key="2">
    <source>
        <dbReference type="Proteomes" id="UP000515789"/>
    </source>
</evidence>
<reference evidence="1 2" key="1">
    <citation type="submission" date="2019-04" db="EMBL/GenBank/DDBJ databases">
        <authorList>
            <person name="Schori C."/>
            <person name="Ahrens C."/>
        </authorList>
    </citation>
    <scope>NUCLEOTIDE SEQUENCE [LARGE SCALE GENOMIC DNA]</scope>
    <source>
        <strain evidence="1 2">DSM 2950</strain>
    </source>
</reference>
<dbReference type="Proteomes" id="UP000515789">
    <property type="component" value="Chromosome"/>
</dbReference>
<gene>
    <name evidence="1" type="ORF">E5259_02135</name>
</gene>
<proteinExistence type="predicted"/>
<dbReference type="AlphaFoldDB" id="A0A7G5MPE3"/>
<protein>
    <submittedName>
        <fullName evidence="1">DUF2806 domain-containing protein</fullName>
    </submittedName>
</protein>
<organism evidence="1 2">
    <name type="scientific">Blautia producta</name>
    <dbReference type="NCBI Taxonomy" id="33035"/>
    <lineage>
        <taxon>Bacteria</taxon>
        <taxon>Bacillati</taxon>
        <taxon>Bacillota</taxon>
        <taxon>Clostridia</taxon>
        <taxon>Lachnospirales</taxon>
        <taxon>Lachnospiraceae</taxon>
        <taxon>Blautia</taxon>
    </lineage>
</organism>
<sequence>MMIMCINPKDTSEAVKNTTEATKNIAEIVQMILQPRGIDAAIQEGHKKIIEEVMASDKYSIAQKEFFLVNYKRQIKEYKNCKNIAEIASFNILPEKQIEEVDPDWFSFYFERAKLVSNESMQKIWASILAEEINSPDSISRSLIHTLSIIDKKQAESFCNLCRFCWFDLDYDKVHPFIYISKAHTAYKDSAITWDRLKDLEYLGLISCDSDPGYALKGPRRFRTGNIIVNVKGNPKSRDLIYVGNVMFTTNGRKLYDLVDVEYKQYRNDIFSFIENELFNHSCEVESTNVVRRHL</sequence>